<evidence type="ECO:0000256" key="3">
    <source>
        <dbReference type="SAM" id="Phobius"/>
    </source>
</evidence>
<gene>
    <name evidence="4" type="ORF">2_89</name>
</gene>
<keyword evidence="3" id="KW-0472">Membrane</keyword>
<feature type="coiled-coil region" evidence="1">
    <location>
        <begin position="1493"/>
        <end position="1520"/>
    </location>
</feature>
<evidence type="ECO:0000256" key="1">
    <source>
        <dbReference type="SAM" id="Coils"/>
    </source>
</evidence>
<proteinExistence type="predicted"/>
<organism evidence="4">
    <name type="scientific">Mimiviridae sp. ChoanoV1</name>
    <dbReference type="NCBI Taxonomy" id="2596887"/>
    <lineage>
        <taxon>Viruses</taxon>
        <taxon>Varidnaviria</taxon>
        <taxon>Bamfordvirae</taxon>
        <taxon>Nucleocytoviricota</taxon>
        <taxon>Megaviricetes</taxon>
        <taxon>Imitervirales</taxon>
        <taxon>Schizomimiviridae</taxon>
    </lineage>
</organism>
<feature type="compositionally biased region" description="Low complexity" evidence="2">
    <location>
        <begin position="1364"/>
        <end position="1380"/>
    </location>
</feature>
<reference evidence="4" key="1">
    <citation type="submission" date="2018-11" db="EMBL/GenBank/DDBJ databases">
        <title>A distinct lineage of giant viruses engineers rhodopsin photosystems in predatory marine eukaryotes.</title>
        <authorList>
            <person name="Needham D.M."/>
            <person name="Yoshizawa S."/>
            <person name="Hosaka T."/>
            <person name="Poirier C."/>
            <person name="Choi C.-J."/>
            <person name="Hehenberger E."/>
            <person name="Irwin N.A.T."/>
            <person name="Wilken S."/>
            <person name="Yung C.-M."/>
            <person name="Bachy C."/>
            <person name="Kurihara R."/>
            <person name="Nakajima Y."/>
            <person name="Kojima K."/>
            <person name="Kimura-Someya T."/>
            <person name="Leonard G."/>
            <person name="Malmstrom R.R."/>
            <person name="Mende D."/>
            <person name="Olson D.K."/>
            <person name="Sudo Y."/>
            <person name="Sudek S."/>
            <person name="Richards T.A."/>
            <person name="DeLong E.F."/>
            <person name="Keeling P.J."/>
            <person name="Santoro A.E."/>
            <person name="Shirouzu M."/>
            <person name="Iwasaki W."/>
            <person name="Worden A.Z."/>
        </authorList>
    </citation>
    <scope>NUCLEOTIDE SEQUENCE</scope>
</reference>
<keyword evidence="3" id="KW-1133">Transmembrane helix</keyword>
<evidence type="ECO:0000313" key="4">
    <source>
        <dbReference type="EMBL" id="QDY52017.1"/>
    </source>
</evidence>
<keyword evidence="1" id="KW-0175">Coiled coil</keyword>
<dbReference type="EMBL" id="MK250086">
    <property type="protein sequence ID" value="QDY52017.1"/>
    <property type="molecule type" value="Genomic_DNA"/>
</dbReference>
<feature type="coiled-coil region" evidence="1">
    <location>
        <begin position="1274"/>
        <end position="1301"/>
    </location>
</feature>
<feature type="transmembrane region" description="Helical" evidence="3">
    <location>
        <begin position="7"/>
        <end position="23"/>
    </location>
</feature>
<sequence>METLIKIIIIFTVLIIVFLLFYRKTIHKKILGFQYDKIENNFNKNLENEKFSADPTEFCPKLQESIIYEIFTPQKGSYLGMINNNQPFNDYDSCKMIVESKNFIFMLNESMTRISRASKIDLQFSDITQDLIDRLNLNLRTYSIPFIAACHETDECFLNLSIYSTDKGIISKTNQIMIIGDKTPVITKVNIDNQFVNIDLINKIIVEAKIVKGINYYNIYGLHKKVLDQDNNIFQSYIVNFFGNTEENDLNFYYGEKNVLKLNSNKVVKFEEQDISNITIQNKINYDYISIDVYYKELINYVLYDNYSELFNIYLEISKKSNNIYPNSFKTLFLGKIAHNEFINNTLDNDYKQVILNMNKINKSIDIKNVDLQLDTLKKNEIKSFGILLLKIVNKYRNFIINDGLVLGVNDFCIDEEKLTLMISDFQKFDNNKIILNFKIGNITLQDIKNKIKEKNLPISNYKEKSNYENYQVLNVSDSDKENYYIYKSEDKYQLYNIHNKSYSVGCEPGIKCNSNNTLSVLDNNDYYKELLDYEYLFIDEMKDYSQKELKTYFSKIFKIKVGSINGVENIYGILKYNDNALVNNYNKFKNNSFHKRDVFFTVFANPEKRQDKKKKKGPIYIKSRFFIDYLFNPSIKFDYSTNTGFKNISLYNWFLEKQNEGKFRNRKAWFDIYDVMRSEGIYYPNPKAGFKVDGKDFKKTMKELADSLQEDPNIKKNGLFTRQLYEVLRTLKNIYDEKMDIIYPKLEIYKNLGLEDNKCFVSINFEPDNEIIQNQERKVSLIGLDNEPLVLNDKYQMSALRSQIFENKYMNKDDKFKYNHHILFDNTIKEVSILDDKSKFTWYKKQINNFNEYLNLISDQIQLNDNSRDRVRGLYDIPNKFMDNYYKDYILEKIRKNPLLAEELKVLIKEIDKNINGYKKETETETEPEYTMAHGYPFWVIYKVIDYNGQHCLEGSKSSQKIFLTNKILKIHIVNSKNKMNDYTDIKQLPFIKEEFLSFTGYGNDIHFYGQRIGGSTQISPKQFCDYPAFPIDDCSLNSCSKTKLCLVRLDGSPKCAIQDVSVQTNQETPNSVEIIGNASENACDLFKIKGNKKIYYRLGRVFKYGRDVKYQLKNIYTIQQIYDDKYFYVVGENIILKSTLDSSKIDNYSFEGESKTDKYGSYYVFKPKGKNKYLTRKINVFDNEFEDWKLEELKDITKTQRNTEVDTTNINDIDYYSQKFAIPDELIVNIASQDNINTPISNALLDRLRKQESINCKVSPELCEGDKSFQASMSAKEEREFLNNQLEDVKNIMDKLDKVPLSFYNKPDLSGLAKKIKQLKTTIPEIKTNIITAIKANDYLLKLEEDMNKERKQVLLKKQEKNNLFNNSNMNNSKNNQKQQEDNKYSVSEELLKQMKNSISQEYEPAKCKTIENFDNLEQHISNEYTDYISDKMKNTRDVVGDMQLKVNENLQKINLLSSNIKLDGKTKKILLSDKINQSHKLNRDIFQIKKMDQQSRIQNIVNKLQEIENIKKELNEDDFKTKNHNNPQYKTLISGYDQETINMYDIKDTELKNQDISNNNHMLFLNNGCLSYNNMDITTKHCLINDKSQSFQMYRIDDVEDMKKYNIKNHNKGIKKPYSIIMSNDKKCLHKENNNLSFRNCDNIDNQYWDYSNITGGNN</sequence>
<keyword evidence="3" id="KW-0812">Transmembrane</keyword>
<name>A0A5B8IG21_9VIRU</name>
<dbReference type="InterPro" id="IPR035992">
    <property type="entry name" value="Ricin_B-like_lectins"/>
</dbReference>
<protein>
    <submittedName>
        <fullName evidence="4">Uncharacterized protein</fullName>
    </submittedName>
</protein>
<feature type="region of interest" description="Disordered" evidence="2">
    <location>
        <begin position="1360"/>
        <end position="1387"/>
    </location>
</feature>
<evidence type="ECO:0000256" key="2">
    <source>
        <dbReference type="SAM" id="MobiDB-lite"/>
    </source>
</evidence>
<dbReference type="SUPFAM" id="SSF50370">
    <property type="entry name" value="Ricin B-like lectins"/>
    <property type="match status" value="1"/>
</dbReference>
<accession>A0A5B8IG21</accession>